<sequence length="87" mass="9155">MRRSARGSQRCSSPRAGTGQRRTPGSGLLSPAHRVCSVPAPGASAGLFPETPDAADWMSRLNRDADPHSSRMPPSARLDTSGLEVAE</sequence>
<comment type="caution">
    <text evidence="2">The sequence shown here is derived from an EMBL/GenBank/DDBJ whole genome shotgun (WGS) entry which is preliminary data.</text>
</comment>
<dbReference type="AlphaFoldDB" id="A0A498L1Q8"/>
<accession>A0A498L1Q8</accession>
<protein>
    <submittedName>
        <fullName evidence="2">Uncharacterized protein</fullName>
    </submittedName>
</protein>
<dbReference type="EMBL" id="QBIY01012855">
    <property type="protein sequence ID" value="RXN15342.1"/>
    <property type="molecule type" value="Genomic_DNA"/>
</dbReference>
<evidence type="ECO:0000313" key="4">
    <source>
        <dbReference type="Proteomes" id="UP000290572"/>
    </source>
</evidence>
<dbReference type="EMBL" id="QBIY01013554">
    <property type="protein sequence ID" value="RXN02361.1"/>
    <property type="molecule type" value="Genomic_DNA"/>
</dbReference>
<evidence type="ECO:0000256" key="1">
    <source>
        <dbReference type="SAM" id="MobiDB-lite"/>
    </source>
</evidence>
<proteinExistence type="predicted"/>
<feature type="region of interest" description="Disordered" evidence="1">
    <location>
        <begin position="59"/>
        <end position="87"/>
    </location>
</feature>
<feature type="region of interest" description="Disordered" evidence="1">
    <location>
        <begin position="1"/>
        <end position="35"/>
    </location>
</feature>
<evidence type="ECO:0000313" key="2">
    <source>
        <dbReference type="EMBL" id="RXN02361.1"/>
    </source>
</evidence>
<organism evidence="2 4">
    <name type="scientific">Labeo rohita</name>
    <name type="common">Indian major carp</name>
    <name type="synonym">Cyprinus rohita</name>
    <dbReference type="NCBI Taxonomy" id="84645"/>
    <lineage>
        <taxon>Eukaryota</taxon>
        <taxon>Metazoa</taxon>
        <taxon>Chordata</taxon>
        <taxon>Craniata</taxon>
        <taxon>Vertebrata</taxon>
        <taxon>Euteleostomi</taxon>
        <taxon>Actinopterygii</taxon>
        <taxon>Neopterygii</taxon>
        <taxon>Teleostei</taxon>
        <taxon>Ostariophysi</taxon>
        <taxon>Cypriniformes</taxon>
        <taxon>Cyprinidae</taxon>
        <taxon>Labeoninae</taxon>
        <taxon>Labeonini</taxon>
        <taxon>Labeo</taxon>
    </lineage>
</organism>
<gene>
    <name evidence="3" type="ORF">ROHU_028163</name>
    <name evidence="2" type="ORF">ROHU_035051</name>
</gene>
<feature type="compositionally biased region" description="Polar residues" evidence="1">
    <location>
        <begin position="1"/>
        <end position="12"/>
    </location>
</feature>
<name>A0A498L1Q8_LABRO</name>
<keyword evidence="4" id="KW-1185">Reference proteome</keyword>
<evidence type="ECO:0000313" key="3">
    <source>
        <dbReference type="EMBL" id="RXN15342.1"/>
    </source>
</evidence>
<reference evidence="2 4" key="1">
    <citation type="submission" date="2018-03" db="EMBL/GenBank/DDBJ databases">
        <title>Draft genome sequence of Rohu Carp (Labeo rohita).</title>
        <authorList>
            <person name="Das P."/>
            <person name="Kushwaha B."/>
            <person name="Joshi C.G."/>
            <person name="Kumar D."/>
            <person name="Nagpure N.S."/>
            <person name="Sahoo L."/>
            <person name="Das S.P."/>
            <person name="Bit A."/>
            <person name="Patnaik S."/>
            <person name="Meher P.K."/>
            <person name="Jayasankar P."/>
            <person name="Koringa P.G."/>
            <person name="Patel N.V."/>
            <person name="Hinsu A.T."/>
            <person name="Kumar R."/>
            <person name="Pandey M."/>
            <person name="Agarwal S."/>
            <person name="Srivastava S."/>
            <person name="Singh M."/>
            <person name="Iquebal M.A."/>
            <person name="Jaiswal S."/>
            <person name="Angadi U.B."/>
            <person name="Kumar N."/>
            <person name="Raza M."/>
            <person name="Shah T.M."/>
            <person name="Rai A."/>
            <person name="Jena J.K."/>
        </authorList>
    </citation>
    <scope>NUCLEOTIDE SEQUENCE [LARGE SCALE GENOMIC DNA]</scope>
    <source>
        <strain evidence="2">DASCIFA01</strain>
        <tissue evidence="2">Testis</tissue>
    </source>
</reference>
<dbReference type="Proteomes" id="UP000290572">
    <property type="component" value="Unassembled WGS sequence"/>
</dbReference>